<proteinExistence type="predicted"/>
<dbReference type="PANTHER" id="PTHR12509:SF9">
    <property type="entry name" value="SPERM FLAGELLAR PROTEIN 1 ISOFORM X1"/>
    <property type="match status" value="1"/>
</dbReference>
<protein>
    <recommendedName>
        <fullName evidence="2">Calponin-homology (CH) domain-containing protein</fullName>
    </recommendedName>
</protein>
<dbReference type="Proteomes" id="UP000410492">
    <property type="component" value="Unassembled WGS sequence"/>
</dbReference>
<name>A0A653D6U7_CALMS</name>
<sequence length="234" mass="27011">MKSHNLEKIIMDYDPDELYKWIDGHTISRQKRHLNRDFADAVPLAEILKFHFPKLVDLHNYSPKNSLSQKIVNWELLNKKVLTKLKINLGQQEIENLAKGTPGAIERLLNTIKTRVDIRRDSGDSEGESSRVYYIENDNAFSSKEAVVPIKIQNGDKTVDRKVVSSEVFDRMEREIAKKNEEIGALQTKVEHLENMLSIKEERIKDLTNQLQSLVNSSTSQATISKSRFFNKIF</sequence>
<organism evidence="3 4">
    <name type="scientific">Callosobruchus maculatus</name>
    <name type="common">Southern cowpea weevil</name>
    <name type="synonym">Pulse bruchid</name>
    <dbReference type="NCBI Taxonomy" id="64391"/>
    <lineage>
        <taxon>Eukaryota</taxon>
        <taxon>Metazoa</taxon>
        <taxon>Ecdysozoa</taxon>
        <taxon>Arthropoda</taxon>
        <taxon>Hexapoda</taxon>
        <taxon>Insecta</taxon>
        <taxon>Pterygota</taxon>
        <taxon>Neoptera</taxon>
        <taxon>Endopterygota</taxon>
        <taxon>Coleoptera</taxon>
        <taxon>Polyphaga</taxon>
        <taxon>Cucujiformia</taxon>
        <taxon>Chrysomeloidea</taxon>
        <taxon>Chrysomelidae</taxon>
        <taxon>Bruchinae</taxon>
        <taxon>Bruchini</taxon>
        <taxon>Callosobruchus</taxon>
    </lineage>
</organism>
<keyword evidence="1" id="KW-0175">Coiled coil</keyword>
<evidence type="ECO:0000313" key="4">
    <source>
        <dbReference type="Proteomes" id="UP000410492"/>
    </source>
</evidence>
<dbReference type="PANTHER" id="PTHR12509">
    <property type="entry name" value="SPERMATOGENESIS-ASSOCIATED 4-RELATED"/>
    <property type="match status" value="1"/>
</dbReference>
<evidence type="ECO:0000259" key="2">
    <source>
        <dbReference type="PROSITE" id="PS50021"/>
    </source>
</evidence>
<accession>A0A653D6U7</accession>
<dbReference type="GO" id="GO:0008017">
    <property type="term" value="F:microtubule binding"/>
    <property type="evidence" value="ECO:0007669"/>
    <property type="project" value="TreeGrafter"/>
</dbReference>
<dbReference type="Pfam" id="PF06294">
    <property type="entry name" value="CH_2"/>
    <property type="match status" value="1"/>
</dbReference>
<evidence type="ECO:0000313" key="3">
    <source>
        <dbReference type="EMBL" id="VEN55057.1"/>
    </source>
</evidence>
<dbReference type="Gene3D" id="1.10.418.10">
    <property type="entry name" value="Calponin-like domain"/>
    <property type="match status" value="1"/>
</dbReference>
<dbReference type="OrthoDB" id="193300at2759"/>
<dbReference type="InterPro" id="IPR052111">
    <property type="entry name" value="Spermatogenesis_Ciliary_MAP"/>
</dbReference>
<evidence type="ECO:0000256" key="1">
    <source>
        <dbReference type="SAM" id="Coils"/>
    </source>
</evidence>
<feature type="domain" description="Calponin-homology (CH)" evidence="2">
    <location>
        <begin position="12"/>
        <end position="117"/>
    </location>
</feature>
<dbReference type="AlphaFoldDB" id="A0A653D6U7"/>
<reference evidence="3 4" key="1">
    <citation type="submission" date="2019-01" db="EMBL/GenBank/DDBJ databases">
        <authorList>
            <person name="Sayadi A."/>
        </authorList>
    </citation>
    <scope>NUCLEOTIDE SEQUENCE [LARGE SCALE GENOMIC DNA]</scope>
</reference>
<dbReference type="PROSITE" id="PS50021">
    <property type="entry name" value="CH"/>
    <property type="match status" value="1"/>
</dbReference>
<dbReference type="InterPro" id="IPR001715">
    <property type="entry name" value="CH_dom"/>
</dbReference>
<dbReference type="GO" id="GO:0051493">
    <property type="term" value="P:regulation of cytoskeleton organization"/>
    <property type="evidence" value="ECO:0007669"/>
    <property type="project" value="TreeGrafter"/>
</dbReference>
<gene>
    <name evidence="3" type="ORF">CALMAC_LOCUS14340</name>
</gene>
<keyword evidence="4" id="KW-1185">Reference proteome</keyword>
<dbReference type="FunFam" id="1.10.418.10:FF:000059">
    <property type="entry name" value="RIKEN cDNA 6430531B16 gene"/>
    <property type="match status" value="1"/>
</dbReference>
<dbReference type="EMBL" id="CAACVG010010112">
    <property type="protein sequence ID" value="VEN55057.1"/>
    <property type="molecule type" value="Genomic_DNA"/>
</dbReference>
<dbReference type="SUPFAM" id="SSF47576">
    <property type="entry name" value="Calponin-homology domain, CH-domain"/>
    <property type="match status" value="1"/>
</dbReference>
<feature type="coiled-coil region" evidence="1">
    <location>
        <begin position="169"/>
        <end position="217"/>
    </location>
</feature>
<dbReference type="GO" id="GO:0005930">
    <property type="term" value="C:axoneme"/>
    <property type="evidence" value="ECO:0007669"/>
    <property type="project" value="TreeGrafter"/>
</dbReference>
<dbReference type="InterPro" id="IPR010441">
    <property type="entry name" value="CH_2"/>
</dbReference>
<dbReference type="InterPro" id="IPR036872">
    <property type="entry name" value="CH_dom_sf"/>
</dbReference>